<dbReference type="AlphaFoldDB" id="A0A8E7B3T8"/>
<dbReference type="RefSeq" id="WP_214421347.1">
    <property type="nucleotide sequence ID" value="NZ_JAXCMI010000007.1"/>
</dbReference>
<keyword evidence="2" id="KW-1185">Reference proteome</keyword>
<dbReference type="NCBIfam" id="TIGR03831">
    <property type="entry name" value="YgiT_finger"/>
    <property type="match status" value="1"/>
</dbReference>
<organism evidence="1 2">
    <name type="scientific">Methanospirillum purgamenti</name>
    <dbReference type="NCBI Taxonomy" id="2834276"/>
    <lineage>
        <taxon>Archaea</taxon>
        <taxon>Methanobacteriati</taxon>
        <taxon>Methanobacteriota</taxon>
        <taxon>Stenosarchaea group</taxon>
        <taxon>Methanomicrobia</taxon>
        <taxon>Methanomicrobiales</taxon>
        <taxon>Methanospirillaceae</taxon>
        <taxon>Methanospirillum</taxon>
    </lineage>
</organism>
<protein>
    <submittedName>
        <fullName evidence="1">YgiT-type zinc finger protein</fullName>
    </submittedName>
</protein>
<dbReference type="EMBL" id="CP075546">
    <property type="protein sequence ID" value="QVV90581.1"/>
    <property type="molecule type" value="Genomic_DNA"/>
</dbReference>
<name>A0A8E7B3T8_9EURY</name>
<gene>
    <name evidence="1" type="ORF">KHC33_07980</name>
</gene>
<dbReference type="KEGG" id="mrtj:KHC33_07980"/>
<reference evidence="1 2" key="1">
    <citation type="submission" date="2021-05" db="EMBL/GenBank/DDBJ databases">
        <title>A novel Methanospirillum isolate from a pyrite-forming mixed culture.</title>
        <authorList>
            <person name="Bunk B."/>
            <person name="Sproer C."/>
            <person name="Spring S."/>
            <person name="Pester M."/>
        </authorList>
    </citation>
    <scope>NUCLEOTIDE SEQUENCE [LARGE SCALE GENOMIC DNA]</scope>
    <source>
        <strain evidence="1 2">J.3.6.1-F.2.7.3</strain>
    </source>
</reference>
<dbReference type="InterPro" id="IPR022453">
    <property type="entry name" value="Znf_MqsA-type"/>
</dbReference>
<evidence type="ECO:0000313" key="2">
    <source>
        <dbReference type="Proteomes" id="UP000680656"/>
    </source>
</evidence>
<accession>A0A8E7B3T8</accession>
<dbReference type="Proteomes" id="UP000680656">
    <property type="component" value="Chromosome"/>
</dbReference>
<sequence>MRDIPAYVCERCHEAYFTPDISRIMDIII</sequence>
<proteinExistence type="predicted"/>
<evidence type="ECO:0000313" key="1">
    <source>
        <dbReference type="EMBL" id="QVV90581.1"/>
    </source>
</evidence>